<dbReference type="AlphaFoldDB" id="A0A1S2N8G8"/>
<dbReference type="RefSeq" id="WP_071362410.1">
    <property type="nucleotide sequence ID" value="NZ_JRYB01000001.1"/>
</dbReference>
<evidence type="ECO:0000313" key="2">
    <source>
        <dbReference type="Proteomes" id="UP000180246"/>
    </source>
</evidence>
<organism evidence="1 2">
    <name type="scientific">Massilia timonae</name>
    <dbReference type="NCBI Taxonomy" id="47229"/>
    <lineage>
        <taxon>Bacteria</taxon>
        <taxon>Pseudomonadati</taxon>
        <taxon>Pseudomonadota</taxon>
        <taxon>Betaproteobacteria</taxon>
        <taxon>Burkholderiales</taxon>
        <taxon>Oxalobacteraceae</taxon>
        <taxon>Telluria group</taxon>
        <taxon>Massilia</taxon>
    </lineage>
</organism>
<accession>A0A1S2N8G8</accession>
<sequence>MDRILFGDNQFFGINHMSDEHARAQSMQFQSNEAILAMLDGVLEEGIEVLMCTTHERVAAICEAIRAQPARYRQLKIYPCMPYAHKYANAVSELGIIEAVRKFLPDESPLTAAVKSGIAVARRDVDALIRRLIDAEMKMFAAIPTPVVFLQNVVTDLALGLGFHDALRTFHDHVRERYGAEPGFITMNLPRLLEALDAVGIDNPIVCANVNKIGFRMCGGLPAYEETVASRKFRAVAMSVFASGAIPAEEAIEYVCGQPRIESIVFGASSLGKVRNTKYLIDHYTALGRGEPCSGRAQ</sequence>
<name>A0A1S2N8G8_9BURK</name>
<protein>
    <submittedName>
        <fullName evidence="1">Uncharacterized protein</fullName>
    </submittedName>
</protein>
<evidence type="ECO:0000313" key="1">
    <source>
        <dbReference type="EMBL" id="OIJ41335.1"/>
    </source>
</evidence>
<proteinExistence type="predicted"/>
<gene>
    <name evidence="1" type="ORF">LO55_3496</name>
</gene>
<comment type="caution">
    <text evidence="1">The sequence shown here is derived from an EMBL/GenBank/DDBJ whole genome shotgun (WGS) entry which is preliminary data.</text>
</comment>
<dbReference type="Proteomes" id="UP000180246">
    <property type="component" value="Unassembled WGS sequence"/>
</dbReference>
<dbReference type="EMBL" id="JRYB01000001">
    <property type="protein sequence ID" value="OIJ41335.1"/>
    <property type="molecule type" value="Genomic_DNA"/>
</dbReference>
<reference evidence="1 2" key="1">
    <citation type="submission" date="2014-10" db="EMBL/GenBank/DDBJ databases">
        <authorList>
            <person name="Seo M.-J."/>
            <person name="Seok Y.J."/>
            <person name="Cha I.-T."/>
        </authorList>
    </citation>
    <scope>NUCLEOTIDE SEQUENCE [LARGE SCALE GENOMIC DNA]</scope>
    <source>
        <strain evidence="1 2">NEU</strain>
    </source>
</reference>